<protein>
    <submittedName>
        <fullName evidence="1">Uncharacterized protein</fullName>
    </submittedName>
</protein>
<gene>
    <name evidence="1" type="ORF">BIN_B_00765</name>
</gene>
<evidence type="ECO:0000313" key="1">
    <source>
        <dbReference type="EMBL" id="VTP06452.1"/>
    </source>
</evidence>
<accession>A0A653FBN8</accession>
<proteinExistence type="predicted"/>
<reference evidence="1" key="1">
    <citation type="submission" date="2019-05" db="EMBL/GenBank/DDBJ databases">
        <authorList>
            <person name="Naeem R."/>
            <person name="Antony C."/>
            <person name="Guan Q."/>
        </authorList>
    </citation>
    <scope>NUCLEOTIDE SEQUENCE</scope>
    <source>
        <strain evidence="1">1</strain>
    </source>
</reference>
<name>A0A653FBN8_MYCSM</name>
<organism evidence="1">
    <name type="scientific">Mycolicibacterium smegmatis</name>
    <name type="common">Mycobacterium smegmatis</name>
    <dbReference type="NCBI Taxonomy" id="1772"/>
    <lineage>
        <taxon>Bacteria</taxon>
        <taxon>Bacillati</taxon>
        <taxon>Actinomycetota</taxon>
        <taxon>Actinomycetes</taxon>
        <taxon>Mycobacteriales</taxon>
        <taxon>Mycobacteriaceae</taxon>
        <taxon>Mycolicibacterium</taxon>
    </lineage>
</organism>
<dbReference type="EMBL" id="LR589628">
    <property type="protein sequence ID" value="VTP06452.1"/>
    <property type="molecule type" value="Genomic_DNA"/>
</dbReference>
<dbReference type="AlphaFoldDB" id="A0A653FBN8"/>
<sequence>MRATGTRHRSEWRPSCGAVAGGIRHAQAALTSRHRARKLSGSRHVPAVDGKIIDCSPRYGRLCRAARTAESNVGRGTVRVPIGCLPETANPLRTPVRLPAVIRPITPRAVDGVAVCLVAAQCLGGSLRLIFGCRGGTEMSDHVSVDGDGLAAAAVGSVDIAEALAAAGAVNSPAAGVQPSQAGERRAGLDTCACDPSSWQTGQRSAHR</sequence>